<evidence type="ECO:0000313" key="3">
    <source>
        <dbReference type="Proteomes" id="UP000199379"/>
    </source>
</evidence>
<gene>
    <name evidence="2" type="ORF">SAMN05444007_108279</name>
</gene>
<dbReference type="Proteomes" id="UP000199379">
    <property type="component" value="Unassembled WGS sequence"/>
</dbReference>
<proteinExistence type="predicted"/>
<reference evidence="2 3" key="1">
    <citation type="submission" date="2016-10" db="EMBL/GenBank/DDBJ databases">
        <authorList>
            <person name="de Groot N.N."/>
        </authorList>
    </citation>
    <scope>NUCLEOTIDE SEQUENCE [LARGE SCALE GENOMIC DNA]</scope>
    <source>
        <strain evidence="2 3">DSM 29340</strain>
    </source>
</reference>
<feature type="chain" id="PRO_5011559325" description="Lipoprotein" evidence="1">
    <location>
        <begin position="21"/>
        <end position="188"/>
    </location>
</feature>
<organism evidence="2 3">
    <name type="scientific">Cribrihabitans marinus</name>
    <dbReference type="NCBI Taxonomy" id="1227549"/>
    <lineage>
        <taxon>Bacteria</taxon>
        <taxon>Pseudomonadati</taxon>
        <taxon>Pseudomonadota</taxon>
        <taxon>Alphaproteobacteria</taxon>
        <taxon>Rhodobacterales</taxon>
        <taxon>Paracoccaceae</taxon>
        <taxon>Cribrihabitans</taxon>
    </lineage>
</organism>
<keyword evidence="1" id="KW-0732">Signal</keyword>
<name>A0A1H7CUI3_9RHOB</name>
<dbReference type="STRING" id="1227549.SAMN05444007_108279"/>
<dbReference type="PROSITE" id="PS51257">
    <property type="entry name" value="PROKAR_LIPOPROTEIN"/>
    <property type="match status" value="1"/>
</dbReference>
<keyword evidence="3" id="KW-1185">Reference proteome</keyword>
<feature type="signal peptide" evidence="1">
    <location>
        <begin position="1"/>
        <end position="20"/>
    </location>
</feature>
<dbReference type="AlphaFoldDB" id="A0A1H7CUI3"/>
<evidence type="ECO:0000313" key="2">
    <source>
        <dbReference type="EMBL" id="SEJ92237.1"/>
    </source>
</evidence>
<accession>A0A1H7CUI3</accession>
<dbReference type="RefSeq" id="WP_092368755.1">
    <property type="nucleotide sequence ID" value="NZ_BMGV01000008.1"/>
</dbReference>
<evidence type="ECO:0000256" key="1">
    <source>
        <dbReference type="SAM" id="SignalP"/>
    </source>
</evidence>
<evidence type="ECO:0008006" key="4">
    <source>
        <dbReference type="Google" id="ProtNLM"/>
    </source>
</evidence>
<protein>
    <recommendedName>
        <fullName evidence="4">Lipoprotein</fullName>
    </recommendedName>
</protein>
<dbReference type="OrthoDB" id="5339359at2"/>
<sequence>MRILAITLTVLAALSLAGCAAQDPAKDRDVAGLTMALMALGPDIDPEEAARAARISYDYPLRLREEYQVSDPPIVHNSKVNMGLRPRGLCWQWAEDMEARLKAENFQTLQIHRAIANSDVAFRIDHSTALISRRGETMYEGIVVDPWRYGGALYWSTPQADKSYKWRPRREVLEEKRQRLQSRARRAR</sequence>
<dbReference type="EMBL" id="FNYD01000008">
    <property type="protein sequence ID" value="SEJ92237.1"/>
    <property type="molecule type" value="Genomic_DNA"/>
</dbReference>